<evidence type="ECO:0000256" key="6">
    <source>
        <dbReference type="SAM" id="SignalP"/>
    </source>
</evidence>
<dbReference type="EMBL" id="CACVKT020006453">
    <property type="protein sequence ID" value="CAC5401758.1"/>
    <property type="molecule type" value="Genomic_DNA"/>
</dbReference>
<feature type="domain" description="CIDE-N" evidence="8">
    <location>
        <begin position="186"/>
        <end position="263"/>
    </location>
</feature>
<dbReference type="SMART" id="SM00032">
    <property type="entry name" value="CCP"/>
    <property type="match status" value="2"/>
</dbReference>
<dbReference type="Gene3D" id="2.10.70.10">
    <property type="entry name" value="Complement Module, domain 1"/>
    <property type="match status" value="1"/>
</dbReference>
<dbReference type="InterPro" id="IPR000436">
    <property type="entry name" value="Sushi_SCR_CCP_dom"/>
</dbReference>
<sequence>MTLLYSLFLVLILRLCDCQETDPHSIPCKQLTTTPRGKYDNYNITIRSPNVHVTCVNDTTLAGSCNVTCEKEEWRPEFPRCLVNCPPIPDKPNILSMETISYVMTNDKNRAAGTTISLSCVTPGYIVNGSSSITCQHDRSWMPEIPKCRPKQFPPERRWMTILAIAGPTALVLVVCVIILGKLLLIRRFYRVWTIRRTQKKIIEAVDLSSLKNKASKMFNLTDDKYLKLVLEEDGSEIQTTSSMVLCQNKVLMTIDRNDKWKPVSSDESDTIRLTYDVCSFDRKQRKLFLANSLKDLIDQVKQIFGQEDNYLCLEIDGTVIDDDISLTAVAGQQLMSMNETNGWTPVSPGEVTESLSELKTDELSNDKKDCYKVWSKDLRYKKIIFASDLVDLHIKAARALSLQPPIEISLLNDDVPIFDNQQLIHHRKDILLAVEAGDAYSVAQSSEYTEMPDVLQQNPYRRNYKNDTYF</sequence>
<protein>
    <recommendedName>
        <fullName evidence="11">Sushi domain-containing protein</fullName>
    </recommendedName>
</protein>
<proteinExistence type="predicted"/>
<evidence type="ECO:0000256" key="2">
    <source>
        <dbReference type="ARBA" id="ARBA00023157"/>
    </source>
</evidence>
<feature type="signal peptide" evidence="6">
    <location>
        <begin position="1"/>
        <end position="18"/>
    </location>
</feature>
<dbReference type="AlphaFoldDB" id="A0A6J8CZ57"/>
<dbReference type="SUPFAM" id="SSF54277">
    <property type="entry name" value="CAD &amp; PB1 domains"/>
    <property type="match status" value="2"/>
</dbReference>
<evidence type="ECO:0000259" key="7">
    <source>
        <dbReference type="PROSITE" id="PS50923"/>
    </source>
</evidence>
<dbReference type="GO" id="GO:0042981">
    <property type="term" value="P:regulation of apoptotic process"/>
    <property type="evidence" value="ECO:0007669"/>
    <property type="project" value="TreeGrafter"/>
</dbReference>
<keyword evidence="5" id="KW-0812">Transmembrane</keyword>
<keyword evidence="2" id="KW-1015">Disulfide bond</keyword>
<evidence type="ECO:0000313" key="9">
    <source>
        <dbReference type="EMBL" id="CAC5401758.1"/>
    </source>
</evidence>
<evidence type="ECO:0000256" key="5">
    <source>
        <dbReference type="SAM" id="Phobius"/>
    </source>
</evidence>
<evidence type="ECO:0000256" key="4">
    <source>
        <dbReference type="PROSITE-ProRule" id="PRU00447"/>
    </source>
</evidence>
<dbReference type="OrthoDB" id="8806090at2759"/>
<evidence type="ECO:0000259" key="8">
    <source>
        <dbReference type="PROSITE" id="PS51135"/>
    </source>
</evidence>
<dbReference type="Pfam" id="PF00084">
    <property type="entry name" value="Sushi"/>
    <property type="match status" value="1"/>
</dbReference>
<dbReference type="GO" id="GO:0006915">
    <property type="term" value="P:apoptotic process"/>
    <property type="evidence" value="ECO:0007669"/>
    <property type="project" value="UniProtKB-UniRule"/>
</dbReference>
<keyword evidence="3" id="KW-0768">Sushi</keyword>
<name>A0A6J8CZ57_MYTCO</name>
<keyword evidence="1 4" id="KW-0053">Apoptosis</keyword>
<accession>A0A6J8CZ57</accession>
<keyword evidence="10" id="KW-1185">Reference proteome</keyword>
<keyword evidence="5" id="KW-1133">Transmembrane helix</keyword>
<evidence type="ECO:0000313" key="10">
    <source>
        <dbReference type="Proteomes" id="UP000507470"/>
    </source>
</evidence>
<keyword evidence="6" id="KW-0732">Signal</keyword>
<reference evidence="9 10" key="1">
    <citation type="submission" date="2020-06" db="EMBL/GenBank/DDBJ databases">
        <authorList>
            <person name="Li R."/>
            <person name="Bekaert M."/>
        </authorList>
    </citation>
    <scope>NUCLEOTIDE SEQUENCE [LARGE SCALE GENOMIC DNA]</scope>
    <source>
        <strain evidence="10">wild</strain>
    </source>
</reference>
<feature type="transmembrane region" description="Helical" evidence="5">
    <location>
        <begin position="159"/>
        <end position="186"/>
    </location>
</feature>
<comment type="caution">
    <text evidence="3">Lacks conserved residue(s) required for the propagation of feature annotation.</text>
</comment>
<dbReference type="Pfam" id="PF02017">
    <property type="entry name" value="CIDE-N"/>
    <property type="match status" value="2"/>
</dbReference>
<organism evidence="9 10">
    <name type="scientific">Mytilus coruscus</name>
    <name type="common">Sea mussel</name>
    <dbReference type="NCBI Taxonomy" id="42192"/>
    <lineage>
        <taxon>Eukaryota</taxon>
        <taxon>Metazoa</taxon>
        <taxon>Spiralia</taxon>
        <taxon>Lophotrochozoa</taxon>
        <taxon>Mollusca</taxon>
        <taxon>Bivalvia</taxon>
        <taxon>Autobranchia</taxon>
        <taxon>Pteriomorphia</taxon>
        <taxon>Mytilida</taxon>
        <taxon>Mytiloidea</taxon>
        <taxon>Mytilidae</taxon>
        <taxon>Mytilinae</taxon>
        <taxon>Mytilus</taxon>
    </lineage>
</organism>
<evidence type="ECO:0008006" key="11">
    <source>
        <dbReference type="Google" id="ProtNLM"/>
    </source>
</evidence>
<dbReference type="InterPro" id="IPR035976">
    <property type="entry name" value="Sushi/SCR/CCP_sf"/>
</dbReference>
<feature type="domain" description="Sushi" evidence="7">
    <location>
        <begin position="83"/>
        <end position="150"/>
    </location>
</feature>
<gene>
    <name evidence="9" type="ORF">MCOR_35812</name>
</gene>
<dbReference type="Gene3D" id="3.10.20.10">
    <property type="match status" value="3"/>
</dbReference>
<dbReference type="CDD" id="cd00033">
    <property type="entry name" value="CCP"/>
    <property type="match status" value="1"/>
</dbReference>
<keyword evidence="5" id="KW-0472">Membrane</keyword>
<feature type="domain" description="CIDE-N" evidence="8">
    <location>
        <begin position="272"/>
        <end position="346"/>
    </location>
</feature>
<dbReference type="PANTHER" id="PTHR12306:SF15">
    <property type="entry name" value="DNAATION FACTOR-RELATED PROTEIN 1, ISOFORM B-RELATED"/>
    <property type="match status" value="1"/>
</dbReference>
<dbReference type="InterPro" id="IPR003508">
    <property type="entry name" value="CIDE-N_dom"/>
</dbReference>
<dbReference type="Proteomes" id="UP000507470">
    <property type="component" value="Unassembled WGS sequence"/>
</dbReference>
<dbReference type="PROSITE" id="PS50923">
    <property type="entry name" value="SUSHI"/>
    <property type="match status" value="1"/>
</dbReference>
<dbReference type="SUPFAM" id="SSF57535">
    <property type="entry name" value="Complement control module/SCR domain"/>
    <property type="match status" value="2"/>
</dbReference>
<dbReference type="PANTHER" id="PTHR12306">
    <property type="entry name" value="CELL DEATH ACTIVATOR CIDE"/>
    <property type="match status" value="1"/>
</dbReference>
<evidence type="ECO:0000256" key="3">
    <source>
        <dbReference type="PROSITE-ProRule" id="PRU00302"/>
    </source>
</evidence>
<dbReference type="PROSITE" id="PS51135">
    <property type="entry name" value="CIDE_N"/>
    <property type="match status" value="2"/>
</dbReference>
<evidence type="ECO:0000256" key="1">
    <source>
        <dbReference type="ARBA" id="ARBA00022703"/>
    </source>
</evidence>
<feature type="chain" id="PRO_5026928106" description="Sushi domain-containing protein" evidence="6">
    <location>
        <begin position="19"/>
        <end position="471"/>
    </location>
</feature>
<dbReference type="SMART" id="SM00266">
    <property type="entry name" value="CAD"/>
    <property type="match status" value="2"/>
</dbReference>